<reference evidence="1 2" key="1">
    <citation type="submission" date="2020-08" db="EMBL/GenBank/DDBJ databases">
        <title>Functional genomics of gut bacteria from endangered species of beetles.</title>
        <authorList>
            <person name="Carlos-Shanley C."/>
        </authorList>
    </citation>
    <scope>NUCLEOTIDE SEQUENCE [LARGE SCALE GENOMIC DNA]</scope>
    <source>
        <strain evidence="1 2">S00239</strain>
    </source>
</reference>
<dbReference type="EMBL" id="JACHLP010000007">
    <property type="protein sequence ID" value="MBB4845089.1"/>
    <property type="molecule type" value="Genomic_DNA"/>
</dbReference>
<dbReference type="AlphaFoldDB" id="A0A840LGC3"/>
<gene>
    <name evidence="1" type="ORF">HNP55_003635</name>
</gene>
<name>A0A840LGC3_9BURK</name>
<dbReference type="Proteomes" id="UP000562027">
    <property type="component" value="Unassembled WGS sequence"/>
</dbReference>
<keyword evidence="2" id="KW-1185">Reference proteome</keyword>
<comment type="caution">
    <text evidence="1">The sequence shown here is derived from an EMBL/GenBank/DDBJ whole genome shotgun (WGS) entry which is preliminary data.</text>
</comment>
<sequence>MPFPLRHPPDHPLSIARLVRFTRLLVIAILATLIALGTVVTARAQTSPARGPASATNDMPLADYLGLLQQLAPAAADGAKVYLAAYRLQCGRMLTTAELRQAVSKEGGDPVLMGLIRATKEQDASQRAQLIRQIRCTAGGTR</sequence>
<evidence type="ECO:0000313" key="1">
    <source>
        <dbReference type="EMBL" id="MBB4845089.1"/>
    </source>
</evidence>
<accession>A0A840LGC3</accession>
<protein>
    <submittedName>
        <fullName evidence="1">Uncharacterized protein</fullName>
    </submittedName>
</protein>
<dbReference type="RefSeq" id="WP_246448506.1">
    <property type="nucleotide sequence ID" value="NZ_JACHLP010000007.1"/>
</dbReference>
<evidence type="ECO:0000313" key="2">
    <source>
        <dbReference type="Proteomes" id="UP000562027"/>
    </source>
</evidence>
<proteinExistence type="predicted"/>
<organism evidence="1 2">
    <name type="scientific">Roseateles oligotrophus</name>
    <dbReference type="NCBI Taxonomy" id="1769250"/>
    <lineage>
        <taxon>Bacteria</taxon>
        <taxon>Pseudomonadati</taxon>
        <taxon>Pseudomonadota</taxon>
        <taxon>Betaproteobacteria</taxon>
        <taxon>Burkholderiales</taxon>
        <taxon>Sphaerotilaceae</taxon>
        <taxon>Roseateles</taxon>
    </lineage>
</organism>